<evidence type="ECO:0000313" key="1">
    <source>
        <dbReference type="EMBL" id="CAB5079723.1"/>
    </source>
</evidence>
<sequence>MPKTSRADAARQKKQEIHEIDAMAAPFRARGRDDCRAGLPCLTPPDLHAYQQRADWWYEGYMAELKAKKAREAQTVGVA</sequence>
<accession>A0A6J7VL83</accession>
<reference evidence="1" key="1">
    <citation type="submission" date="2020-05" db="EMBL/GenBank/DDBJ databases">
        <authorList>
            <person name="Chiriac C."/>
            <person name="Salcher M."/>
            <person name="Ghai R."/>
            <person name="Kavagutti S V."/>
        </authorList>
    </citation>
    <scope>NUCLEOTIDE SEQUENCE</scope>
</reference>
<organism evidence="1">
    <name type="scientific">uncultured Caudovirales phage</name>
    <dbReference type="NCBI Taxonomy" id="2100421"/>
    <lineage>
        <taxon>Viruses</taxon>
        <taxon>Duplodnaviria</taxon>
        <taxon>Heunggongvirae</taxon>
        <taxon>Uroviricota</taxon>
        <taxon>Caudoviricetes</taxon>
        <taxon>Peduoviridae</taxon>
        <taxon>Maltschvirus</taxon>
        <taxon>Maltschvirus maltsch</taxon>
    </lineage>
</organism>
<name>A0A6J7VL83_9CAUD</name>
<protein>
    <submittedName>
        <fullName evidence="1">Uncharacterized protein</fullName>
    </submittedName>
</protein>
<proteinExistence type="predicted"/>
<gene>
    <name evidence="1" type="ORF">UFOVP141_43</name>
</gene>
<dbReference type="EMBL" id="LR798190">
    <property type="protein sequence ID" value="CAB5079723.1"/>
    <property type="molecule type" value="Genomic_DNA"/>
</dbReference>